<keyword evidence="3" id="KW-1185">Reference proteome</keyword>
<protein>
    <submittedName>
        <fullName evidence="2">WGS project CCBQ000000000 data, contig 00099</fullName>
    </submittedName>
</protein>
<dbReference type="AlphaFoldDB" id="A0A0A8L3W1"/>
<gene>
    <name evidence="2" type="ORF">KLDO_g1195</name>
</gene>
<evidence type="ECO:0000256" key="1">
    <source>
        <dbReference type="SAM" id="MobiDB-lite"/>
    </source>
</evidence>
<accession>A0A0A8L3W1</accession>
<reference evidence="2 3" key="1">
    <citation type="submission" date="2014-03" db="EMBL/GenBank/DDBJ databases">
        <title>The genome of Kluyveromyces dobzhanskii.</title>
        <authorList>
            <person name="Nystedt B."/>
            <person name="Astrom S."/>
        </authorList>
    </citation>
    <scope>NUCLEOTIDE SEQUENCE [LARGE SCALE GENOMIC DNA]</scope>
    <source>
        <strain evidence="2 3">CBS 2104</strain>
    </source>
</reference>
<sequence length="116" mass="13189">MGWHDAVLLQLVSEDCDQVFAEHFNDAEQFLIYSRQQDFDLDVCMGLCDTIETLNASTAETRSDMLSAQFDFKTKLQHFDALFPVRTMEKIKNLKYAVNNPNGSKNSSESSKINDA</sequence>
<organism evidence="2 3">
    <name type="scientific">Kluyveromyces dobzhanskii CBS 2104</name>
    <dbReference type="NCBI Taxonomy" id="1427455"/>
    <lineage>
        <taxon>Eukaryota</taxon>
        <taxon>Fungi</taxon>
        <taxon>Dikarya</taxon>
        <taxon>Ascomycota</taxon>
        <taxon>Saccharomycotina</taxon>
        <taxon>Saccharomycetes</taxon>
        <taxon>Saccharomycetales</taxon>
        <taxon>Saccharomycetaceae</taxon>
        <taxon>Kluyveromyces</taxon>
    </lineage>
</organism>
<proteinExistence type="predicted"/>
<evidence type="ECO:0000313" key="2">
    <source>
        <dbReference type="EMBL" id="CDO92886.1"/>
    </source>
</evidence>
<feature type="region of interest" description="Disordered" evidence="1">
    <location>
        <begin position="97"/>
        <end position="116"/>
    </location>
</feature>
<comment type="caution">
    <text evidence="2">The sequence shown here is derived from an EMBL/GenBank/DDBJ whole genome shotgun (WGS) entry which is preliminary data.</text>
</comment>
<feature type="compositionally biased region" description="Polar residues" evidence="1">
    <location>
        <begin position="99"/>
        <end position="116"/>
    </location>
</feature>
<dbReference type="OrthoDB" id="4053718at2759"/>
<name>A0A0A8L3W1_9SACH</name>
<dbReference type="Proteomes" id="UP000031516">
    <property type="component" value="Unassembled WGS sequence"/>
</dbReference>
<evidence type="ECO:0000313" key="3">
    <source>
        <dbReference type="Proteomes" id="UP000031516"/>
    </source>
</evidence>
<dbReference type="EMBL" id="CCBQ010000019">
    <property type="protein sequence ID" value="CDO92886.1"/>
    <property type="molecule type" value="Genomic_DNA"/>
</dbReference>